<dbReference type="PROSITE" id="PS50297">
    <property type="entry name" value="ANK_REP_REGION"/>
    <property type="match status" value="1"/>
</dbReference>
<feature type="domain" description="N-terminal Ras-GEF" evidence="6">
    <location>
        <begin position="943"/>
        <end position="1107"/>
    </location>
</feature>
<feature type="region of interest" description="Disordered" evidence="4">
    <location>
        <begin position="247"/>
        <end position="271"/>
    </location>
</feature>
<dbReference type="Proteomes" id="UP001174909">
    <property type="component" value="Unassembled WGS sequence"/>
</dbReference>
<keyword evidence="8" id="KW-1185">Reference proteome</keyword>
<reference evidence="7" key="1">
    <citation type="submission" date="2023-03" db="EMBL/GenBank/DDBJ databases">
        <authorList>
            <person name="Steffen K."/>
            <person name="Cardenas P."/>
        </authorList>
    </citation>
    <scope>NUCLEOTIDE SEQUENCE</scope>
</reference>
<keyword evidence="2" id="KW-0040">ANK repeat</keyword>
<sequence>LPVQLVDARGWNECTATHRAVADGNISILRVLLCNNANVNLADLMRRTPLHFSSGRKEFIECSIALLEAGAQVTSCDILGLRPCDLDPELKETQSRLVISACELFSSTAPSGHTPCKGHAPSATPTTVSPMSTRPSSFTSDLTRSMDNAAIRSHYESHDFARPHPPIELRSPSPTLVAEANARVSHWMRTVRRSRNWFKEKMSRSVDNLTDLTEEDEEEAARRSRLEMLKFPSDFNVNSSYYETTGDVSKNMNDITEPQQPPPSSRETPEECIAGGNRVILRRQKSLSEPNLAVEAGDDAMDTPPLNLPQSPMLGSKVMEIRPDSVASQSSAGTVVKAGEGEMMKKMSEAFDMLEEDLWRVEGGGGRGRRRELVRMSLPVTFAERYEAPSSPLPDLKTVSETEAIFDEILSTIHSASRQLNSRVESPDYDRLSPLMLAPKSPAFSREYSAPVGAPCLEERLQLGGSLRSKLPRRRHDVIDGPGGVIRRLSRRRNPPFVDELFRESSRPPSIGGSDKFPQRAAPHQRKVSSTDGKSSPVPNIRMLSGSDSIPTSANLGQLNFDLLHQLSIRPNTPQLSVAGSDDIAMEITAGDLEPATKALKLMVCVSRNRECLETLVSYLCLPKFMDKVAMLAKSPVTSPVALNYIATLLTNIFESGGPEGKKTALGSGFLDLVIKLLHTRDPIPATCLSLLNSLLICEDDSDHLQKIIRVPSEPLLMYLEPYEMSGYDSDSGIGSRHLSRTTPSGSDNQVNVSGESRPNSGVGAGGNHLDIPLPPGGPPSPSATKPPNPPNFLANDVADTRSIVSPTLKGPSISVLEARAIVLKMLSVSSAHRKMQRGLAKSHAVTLLCSCLGDGNKDNATHAAITLANVAQNVDSHEMLKEAGMVAKLRDLLGSSARQRYHAARGLVYLGELDLRSTNLFSEYDCCQEVDSVVLSTDESDGHSYARGATIEKCVEFLTESMSHLWGGFSLKSGPRSHGNDLGHRATKHQITTFFLTCYQTFVHPLILVRLLRHRLATPCSQNPFDWSVATEKHSVPSFAHVDCMPAHQVATLKVIGRWLEDYPDDFLNHAQLSNEVTEIIVRLKLARGPYTTHYHRLRSLQQDVNRPKTSTLRSRRLLERLPAHHNNLYSLLKKVVVTGLLPVALEEAIYLTALQLHIESVSETVLTTGRHRLRSNTGSLHRMPSRAKKSFTGRIKSSLPVGYSKTKPLMKRVKVLLQEMDGLSERNAKHLFIEHCQALPGYECTLYPVKVPQGARFKKEVKQILGLSSKKIVFLDDKTKELVSSYPLEQVMSLSIEEDPCSLVLGLRDGGTVRFHVETLRTALDIRSVWNGGENGGETHPVEEIVRWSEVPQAGSAPSSLPPPSPSHSSTSSLSSNDSSREATPAPASETPGNHLPHPTTTDDEPQETTNGPKHSGPPPPPQAVVTSALVNGHMRYESIDEQMVEEDVPVPFCDCPPDPEIPRHIVLHQLSVSDVLKCPLECARQMTLIAHEHFCRVSSVELLLKVHLIPKSKPPPSLSSSSETKTKAAVTNTGPPQVEIDTRPQTAVERLAYRFNQVGNWVAATILSFEDLDQRVDALQKFILIAKHCLDLRNYSTMMSIVMAGLGSAPIRRLQRTWDGVSKIHMEMFKQMDTILESKSNYKNYRDKLSITPIPAVPYIGVFLKDITFIADGNPDYIRGGLVNLHKRRQVYQKLEEISHFQQEKYNYHLVRELQAYLVGFHPISDEELHSKSHILEPRIRRSHSHSSGRAKSTGGTSSHANFLKVLTRSTSNSSTNLLRTS</sequence>
<feature type="compositionally biased region" description="Low complexity" evidence="4">
    <location>
        <begin position="1369"/>
        <end position="1380"/>
    </location>
</feature>
<dbReference type="InterPro" id="IPR023578">
    <property type="entry name" value="Ras_GEF_dom_sf"/>
</dbReference>
<dbReference type="InterPro" id="IPR002110">
    <property type="entry name" value="Ankyrin_rpt"/>
</dbReference>
<dbReference type="InterPro" id="IPR011989">
    <property type="entry name" value="ARM-like"/>
</dbReference>
<feature type="region of interest" description="Disordered" evidence="4">
    <location>
        <begin position="730"/>
        <end position="796"/>
    </location>
</feature>
<dbReference type="EMBL" id="CASHTH010003101">
    <property type="protein sequence ID" value="CAI8040306.1"/>
    <property type="molecule type" value="Genomic_DNA"/>
</dbReference>
<feature type="region of interest" description="Disordered" evidence="4">
    <location>
        <begin position="1739"/>
        <end position="1769"/>
    </location>
</feature>
<feature type="compositionally biased region" description="Pro residues" evidence="4">
    <location>
        <begin position="773"/>
        <end position="791"/>
    </location>
</feature>
<feature type="domain" description="Ras-GEF" evidence="5">
    <location>
        <begin position="1481"/>
        <end position="1742"/>
    </location>
</feature>
<evidence type="ECO:0000256" key="1">
    <source>
        <dbReference type="ARBA" id="ARBA00022658"/>
    </source>
</evidence>
<dbReference type="Gene3D" id="2.30.29.30">
    <property type="entry name" value="Pleckstrin-homology domain (PH domain)/Phosphotyrosine-binding domain (PTB)"/>
    <property type="match status" value="1"/>
</dbReference>
<dbReference type="CDD" id="cd00155">
    <property type="entry name" value="RasGEF"/>
    <property type="match status" value="1"/>
</dbReference>
<keyword evidence="1 3" id="KW-0344">Guanine-nucleotide releasing factor</keyword>
<feature type="region of interest" description="Disordered" evidence="4">
    <location>
        <begin position="1354"/>
        <end position="1427"/>
    </location>
</feature>
<dbReference type="Pfam" id="PF00023">
    <property type="entry name" value="Ank"/>
    <property type="match status" value="1"/>
</dbReference>
<dbReference type="Gene3D" id="1.10.840.10">
    <property type="entry name" value="Ras guanine-nucleotide exchange factors catalytic domain"/>
    <property type="match status" value="1"/>
</dbReference>
<dbReference type="Pfam" id="PF00617">
    <property type="entry name" value="RasGEF"/>
    <property type="match status" value="1"/>
</dbReference>
<dbReference type="SMART" id="SM00147">
    <property type="entry name" value="RasGEF"/>
    <property type="match status" value="1"/>
</dbReference>
<evidence type="ECO:0000256" key="4">
    <source>
        <dbReference type="SAM" id="MobiDB-lite"/>
    </source>
</evidence>
<dbReference type="InterPro" id="IPR000651">
    <property type="entry name" value="Ras-like_Gua-exchang_fac_N"/>
</dbReference>
<dbReference type="PANTHER" id="PTHR23113:SF368">
    <property type="entry name" value="CELL DIVISION CONTROL PROTEIN 25"/>
    <property type="match status" value="1"/>
</dbReference>
<dbReference type="SUPFAM" id="SSF48403">
    <property type="entry name" value="Ankyrin repeat"/>
    <property type="match status" value="1"/>
</dbReference>
<dbReference type="InterPro" id="IPR035963">
    <property type="entry name" value="FERM_2"/>
</dbReference>
<dbReference type="InterPro" id="IPR001895">
    <property type="entry name" value="RASGEF_cat_dom"/>
</dbReference>
<dbReference type="Gene3D" id="1.25.40.20">
    <property type="entry name" value="Ankyrin repeat-containing domain"/>
    <property type="match status" value="1"/>
</dbReference>
<feature type="repeat" description="ANK" evidence="2">
    <location>
        <begin position="12"/>
        <end position="44"/>
    </location>
</feature>
<dbReference type="Gene3D" id="1.25.10.10">
    <property type="entry name" value="Leucine-rich Repeat Variant"/>
    <property type="match status" value="1"/>
</dbReference>
<dbReference type="PROSITE" id="PS50009">
    <property type="entry name" value="RASGEF_CAT"/>
    <property type="match status" value="1"/>
</dbReference>
<dbReference type="SUPFAM" id="SSF48371">
    <property type="entry name" value="ARM repeat"/>
    <property type="match status" value="1"/>
</dbReference>
<comment type="caution">
    <text evidence="7">The sequence shown here is derived from an EMBL/GenBank/DDBJ whole genome shotgun (WGS) entry which is preliminary data.</text>
</comment>
<dbReference type="PROSITE" id="PS50088">
    <property type="entry name" value="ANK_REPEAT"/>
    <property type="match status" value="1"/>
</dbReference>
<evidence type="ECO:0000256" key="2">
    <source>
        <dbReference type="PROSITE-ProRule" id="PRU00023"/>
    </source>
</evidence>
<dbReference type="InterPro" id="IPR014352">
    <property type="entry name" value="FERM/acyl-CoA-bd_prot_sf"/>
</dbReference>
<dbReference type="GO" id="GO:0007265">
    <property type="term" value="P:Ras protein signal transduction"/>
    <property type="evidence" value="ECO:0007669"/>
    <property type="project" value="TreeGrafter"/>
</dbReference>
<accession>A0AA35T3W9</accession>
<evidence type="ECO:0000259" key="6">
    <source>
        <dbReference type="PROSITE" id="PS50212"/>
    </source>
</evidence>
<dbReference type="Gene3D" id="1.20.80.10">
    <property type="match status" value="1"/>
</dbReference>
<dbReference type="Gene3D" id="1.20.870.10">
    <property type="entry name" value="Son of sevenless (SoS) protein Chain: S domain 1"/>
    <property type="match status" value="1"/>
</dbReference>
<name>A0AA35T3W9_GEOBA</name>
<feature type="compositionally biased region" description="Polar residues" evidence="4">
    <location>
        <begin position="741"/>
        <end position="760"/>
    </location>
</feature>
<evidence type="ECO:0000313" key="8">
    <source>
        <dbReference type="Proteomes" id="UP001174909"/>
    </source>
</evidence>
<feature type="region of interest" description="Disordered" evidence="4">
    <location>
        <begin position="112"/>
        <end position="141"/>
    </location>
</feature>
<dbReference type="Pfam" id="PF00373">
    <property type="entry name" value="FERM_M"/>
    <property type="match status" value="1"/>
</dbReference>
<feature type="compositionally biased region" description="Polar residues" evidence="4">
    <location>
        <begin position="247"/>
        <end position="258"/>
    </location>
</feature>
<organism evidence="7 8">
    <name type="scientific">Geodia barretti</name>
    <name type="common">Barrett's horny sponge</name>
    <dbReference type="NCBI Taxonomy" id="519541"/>
    <lineage>
        <taxon>Eukaryota</taxon>
        <taxon>Metazoa</taxon>
        <taxon>Porifera</taxon>
        <taxon>Demospongiae</taxon>
        <taxon>Heteroscleromorpha</taxon>
        <taxon>Tetractinellida</taxon>
        <taxon>Astrophorina</taxon>
        <taxon>Geodiidae</taxon>
        <taxon>Geodia</taxon>
    </lineage>
</organism>
<feature type="compositionally biased region" description="Polar residues" evidence="4">
    <location>
        <begin position="123"/>
        <end position="141"/>
    </location>
</feature>
<dbReference type="InterPro" id="IPR036770">
    <property type="entry name" value="Ankyrin_rpt-contain_sf"/>
</dbReference>
<feature type="region of interest" description="Disordered" evidence="4">
    <location>
        <begin position="1515"/>
        <end position="1546"/>
    </location>
</feature>
<dbReference type="PROSITE" id="PS50212">
    <property type="entry name" value="RASGEF_NTER"/>
    <property type="match status" value="1"/>
</dbReference>
<evidence type="ECO:0000259" key="5">
    <source>
        <dbReference type="PROSITE" id="PS50009"/>
    </source>
</evidence>
<dbReference type="InterPro" id="IPR019748">
    <property type="entry name" value="FERM_central"/>
</dbReference>
<dbReference type="GO" id="GO:0005085">
    <property type="term" value="F:guanyl-nucleotide exchange factor activity"/>
    <property type="evidence" value="ECO:0007669"/>
    <property type="project" value="UniProtKB-KW"/>
</dbReference>
<evidence type="ECO:0000313" key="7">
    <source>
        <dbReference type="EMBL" id="CAI8040306.1"/>
    </source>
</evidence>
<dbReference type="GO" id="GO:0005886">
    <property type="term" value="C:plasma membrane"/>
    <property type="evidence" value="ECO:0007669"/>
    <property type="project" value="TreeGrafter"/>
</dbReference>
<dbReference type="SUPFAM" id="SSF47031">
    <property type="entry name" value="Second domain of FERM"/>
    <property type="match status" value="1"/>
</dbReference>
<evidence type="ECO:0000256" key="3">
    <source>
        <dbReference type="PROSITE-ProRule" id="PRU00168"/>
    </source>
</evidence>
<dbReference type="InterPro" id="IPR016024">
    <property type="entry name" value="ARM-type_fold"/>
</dbReference>
<feature type="compositionally biased region" description="Polar residues" evidence="4">
    <location>
        <begin position="528"/>
        <end position="538"/>
    </location>
</feature>
<feature type="region of interest" description="Disordered" evidence="4">
    <location>
        <begin position="499"/>
        <end position="540"/>
    </location>
</feature>
<dbReference type="InterPro" id="IPR008937">
    <property type="entry name" value="Ras-like_GEF"/>
</dbReference>
<proteinExistence type="predicted"/>
<dbReference type="PANTHER" id="PTHR23113">
    <property type="entry name" value="GUANINE NUCLEOTIDE EXCHANGE FACTOR"/>
    <property type="match status" value="1"/>
</dbReference>
<protein>
    <submittedName>
        <fullName evidence="7">Ras guanine nucleotide exchange factor I</fullName>
    </submittedName>
</protein>
<dbReference type="InterPro" id="IPR036964">
    <property type="entry name" value="RASGEF_cat_dom_sf"/>
</dbReference>
<dbReference type="InterPro" id="IPR011993">
    <property type="entry name" value="PH-like_dom_sf"/>
</dbReference>
<dbReference type="SMART" id="SM00248">
    <property type="entry name" value="ANK"/>
    <property type="match status" value="2"/>
</dbReference>
<dbReference type="SUPFAM" id="SSF48366">
    <property type="entry name" value="Ras GEF"/>
    <property type="match status" value="1"/>
</dbReference>
<gene>
    <name evidence="7" type="ORF">GBAR_LOCUS22470</name>
</gene>
<feature type="non-terminal residue" evidence="7">
    <location>
        <position position="1785"/>
    </location>
</feature>